<dbReference type="Gene3D" id="1.20.120.1490">
    <property type="match status" value="1"/>
</dbReference>
<accession>A0A4Z0W9U2</accession>
<feature type="compositionally biased region" description="Basic and acidic residues" evidence="1">
    <location>
        <begin position="16"/>
        <end position="26"/>
    </location>
</feature>
<reference evidence="2 3" key="1">
    <citation type="submission" date="2019-04" db="EMBL/GenBank/DDBJ databases">
        <title>Natronospirillum operosus gen. nov., sp. nov., a haloalkaliphilic satellite isolated from decaying biomass of laboratory culture of cyanobacterium Geitlerinema sp. and proposal of Natronospirillaceae fam. nov. and Saccharospirillaceae fam. nov.</title>
        <authorList>
            <person name="Kevbrin V."/>
            <person name="Boltyanskaya Y."/>
            <person name="Koziaeva V."/>
            <person name="Grouzdev D.S."/>
            <person name="Park M."/>
            <person name="Cho J."/>
        </authorList>
    </citation>
    <scope>NUCLEOTIDE SEQUENCE [LARGE SCALE GENOMIC DNA]</scope>
    <source>
        <strain evidence="2 3">G-116</strain>
    </source>
</reference>
<feature type="region of interest" description="Disordered" evidence="1">
    <location>
        <begin position="13"/>
        <end position="36"/>
    </location>
</feature>
<feature type="compositionally biased region" description="Polar residues" evidence="1">
    <location>
        <begin position="27"/>
        <end position="36"/>
    </location>
</feature>
<evidence type="ECO:0008006" key="4">
    <source>
        <dbReference type="Google" id="ProtNLM"/>
    </source>
</evidence>
<dbReference type="AlphaFoldDB" id="A0A4Z0W9U2"/>
<evidence type="ECO:0000256" key="1">
    <source>
        <dbReference type="SAM" id="MobiDB-lite"/>
    </source>
</evidence>
<gene>
    <name evidence="2" type="ORF">E4656_19230</name>
</gene>
<name>A0A4Z0W9U2_9GAMM</name>
<dbReference type="RefSeq" id="WP_167856152.1">
    <property type="nucleotide sequence ID" value="NZ_SRMF01000015.1"/>
</dbReference>
<evidence type="ECO:0000313" key="3">
    <source>
        <dbReference type="Proteomes" id="UP000297475"/>
    </source>
</evidence>
<sequence length="170" mass="19260">MLVATVLISHPLLGHDQTHEHEHQGSEDQQSQAIASLSTQDIAQLRAGAGWDLALPAELNGVPGPAHLLELEQEIELDARQAGQIRGLEDAMRTAAIEEGERFIELEAELNRRFRERAIDKEILQDLLGEIAESRARLRHVHLATHLDTLEILHEEQIDRYNTLREQQRN</sequence>
<keyword evidence="3" id="KW-1185">Reference proteome</keyword>
<protein>
    <recommendedName>
        <fullName evidence="4">Periplasmic heavy metal sensor</fullName>
    </recommendedName>
</protein>
<dbReference type="EMBL" id="SRMF01000015">
    <property type="protein sequence ID" value="TGG90260.1"/>
    <property type="molecule type" value="Genomic_DNA"/>
</dbReference>
<proteinExistence type="predicted"/>
<organism evidence="2 3">
    <name type="scientific">Natronospirillum operosum</name>
    <dbReference type="NCBI Taxonomy" id="2759953"/>
    <lineage>
        <taxon>Bacteria</taxon>
        <taxon>Pseudomonadati</taxon>
        <taxon>Pseudomonadota</taxon>
        <taxon>Gammaproteobacteria</taxon>
        <taxon>Oceanospirillales</taxon>
        <taxon>Natronospirillaceae</taxon>
        <taxon>Natronospirillum</taxon>
    </lineage>
</organism>
<comment type="caution">
    <text evidence="2">The sequence shown here is derived from an EMBL/GenBank/DDBJ whole genome shotgun (WGS) entry which is preliminary data.</text>
</comment>
<dbReference type="Proteomes" id="UP000297475">
    <property type="component" value="Unassembled WGS sequence"/>
</dbReference>
<evidence type="ECO:0000313" key="2">
    <source>
        <dbReference type="EMBL" id="TGG90260.1"/>
    </source>
</evidence>